<dbReference type="PROSITE" id="PS50089">
    <property type="entry name" value="ZF_RING_2"/>
    <property type="match status" value="1"/>
</dbReference>
<feature type="compositionally biased region" description="Polar residues" evidence="2">
    <location>
        <begin position="212"/>
        <end position="221"/>
    </location>
</feature>
<dbReference type="Proteomes" id="UP001438707">
    <property type="component" value="Unassembled WGS sequence"/>
</dbReference>
<name>A0AAW1SA38_9CHLO</name>
<dbReference type="GO" id="GO:0008270">
    <property type="term" value="F:zinc ion binding"/>
    <property type="evidence" value="ECO:0007669"/>
    <property type="project" value="UniProtKB-KW"/>
</dbReference>
<protein>
    <recommendedName>
        <fullName evidence="3">RING-type domain-containing protein</fullName>
    </recommendedName>
</protein>
<evidence type="ECO:0000256" key="1">
    <source>
        <dbReference type="PROSITE-ProRule" id="PRU00175"/>
    </source>
</evidence>
<sequence>MLEAMLPEDPWDLMQQAKIPAQLGHRQGLSDLKVAQPSTRRSFSLWSTPSSHDFSADAEGSLLDSAAMSHSADLSNTINDIAGDESCLSLTMLEKQLQSKSKQTAIWSYNSKECTPDVKSWARPRALSPPAPPAHPSLAALTGCRASYTTLSAHATPFQPAMMRTGSGQASEASSSGSEPVPPQTPCRQSSSGADVQPHHGSWESTSEEDLQPSTPDQATDSYYDRLKHKVPSPWAWMMSKACSHKYNGRQWQGNVLGFHQSFAMSVGERGMGSLGAAIMSSRREELMPCSTCLECSKNIPEVVCLPCGHMVTCVECQKSRGSSLACPYCYCCVREYDFIPADA</sequence>
<accession>A0AAW1SA38</accession>
<proteinExistence type="predicted"/>
<feature type="domain" description="RING-type" evidence="3">
    <location>
        <begin position="290"/>
        <end position="330"/>
    </location>
</feature>
<gene>
    <name evidence="4" type="ORF">WJX74_007154</name>
</gene>
<feature type="compositionally biased region" description="Low complexity" evidence="2">
    <location>
        <begin position="166"/>
        <end position="179"/>
    </location>
</feature>
<dbReference type="InterPro" id="IPR001841">
    <property type="entry name" value="Znf_RING"/>
</dbReference>
<evidence type="ECO:0000313" key="5">
    <source>
        <dbReference type="Proteomes" id="UP001438707"/>
    </source>
</evidence>
<evidence type="ECO:0000259" key="3">
    <source>
        <dbReference type="PROSITE" id="PS50089"/>
    </source>
</evidence>
<keyword evidence="1" id="KW-0863">Zinc-finger</keyword>
<keyword evidence="1" id="KW-0862">Zinc</keyword>
<feature type="region of interest" description="Disordered" evidence="2">
    <location>
        <begin position="161"/>
        <end position="222"/>
    </location>
</feature>
<comment type="caution">
    <text evidence="4">The sequence shown here is derived from an EMBL/GenBank/DDBJ whole genome shotgun (WGS) entry which is preliminary data.</text>
</comment>
<keyword evidence="5" id="KW-1185">Reference proteome</keyword>
<evidence type="ECO:0000313" key="4">
    <source>
        <dbReference type="EMBL" id="KAK9843113.1"/>
    </source>
</evidence>
<keyword evidence="1" id="KW-0479">Metal-binding</keyword>
<organism evidence="4 5">
    <name type="scientific">Apatococcus lobatus</name>
    <dbReference type="NCBI Taxonomy" id="904363"/>
    <lineage>
        <taxon>Eukaryota</taxon>
        <taxon>Viridiplantae</taxon>
        <taxon>Chlorophyta</taxon>
        <taxon>core chlorophytes</taxon>
        <taxon>Trebouxiophyceae</taxon>
        <taxon>Chlorellales</taxon>
        <taxon>Chlorellaceae</taxon>
        <taxon>Apatococcus</taxon>
    </lineage>
</organism>
<dbReference type="EMBL" id="JALJOS010000002">
    <property type="protein sequence ID" value="KAK9843113.1"/>
    <property type="molecule type" value="Genomic_DNA"/>
</dbReference>
<evidence type="ECO:0000256" key="2">
    <source>
        <dbReference type="SAM" id="MobiDB-lite"/>
    </source>
</evidence>
<dbReference type="AlphaFoldDB" id="A0AAW1SA38"/>
<reference evidence="4 5" key="1">
    <citation type="journal article" date="2024" name="Nat. Commun.">
        <title>Phylogenomics reveals the evolutionary origins of lichenization in chlorophyte algae.</title>
        <authorList>
            <person name="Puginier C."/>
            <person name="Libourel C."/>
            <person name="Otte J."/>
            <person name="Skaloud P."/>
            <person name="Haon M."/>
            <person name="Grisel S."/>
            <person name="Petersen M."/>
            <person name="Berrin J.G."/>
            <person name="Delaux P.M."/>
            <person name="Dal Grande F."/>
            <person name="Keller J."/>
        </authorList>
    </citation>
    <scope>NUCLEOTIDE SEQUENCE [LARGE SCALE GENOMIC DNA]</scope>
    <source>
        <strain evidence="4 5">SAG 2145</strain>
    </source>
</reference>